<evidence type="ECO:0000313" key="3">
    <source>
        <dbReference type="Proteomes" id="UP000276133"/>
    </source>
</evidence>
<gene>
    <name evidence="2" type="ORF">BpHYR1_047872</name>
</gene>
<dbReference type="GO" id="GO:0051260">
    <property type="term" value="P:protein homooligomerization"/>
    <property type="evidence" value="ECO:0007669"/>
    <property type="project" value="InterPro"/>
</dbReference>
<dbReference type="InterPro" id="IPR006571">
    <property type="entry name" value="TLDc_dom"/>
</dbReference>
<protein>
    <submittedName>
        <fullName evidence="2">BTB POZ domain-containing KCTD21</fullName>
    </submittedName>
</protein>
<organism evidence="2 3">
    <name type="scientific">Brachionus plicatilis</name>
    <name type="common">Marine rotifer</name>
    <name type="synonym">Brachionus muelleri</name>
    <dbReference type="NCBI Taxonomy" id="10195"/>
    <lineage>
        <taxon>Eukaryota</taxon>
        <taxon>Metazoa</taxon>
        <taxon>Spiralia</taxon>
        <taxon>Gnathifera</taxon>
        <taxon>Rotifera</taxon>
        <taxon>Eurotatoria</taxon>
        <taxon>Monogononta</taxon>
        <taxon>Pseudotrocha</taxon>
        <taxon>Ploima</taxon>
        <taxon>Brachionidae</taxon>
        <taxon>Brachionus</taxon>
    </lineage>
</organism>
<proteinExistence type="predicted"/>
<evidence type="ECO:0000313" key="2">
    <source>
        <dbReference type="EMBL" id="RNA44400.1"/>
    </source>
</evidence>
<comment type="caution">
    <text evidence="2">The sequence shown here is derived from an EMBL/GenBank/DDBJ whole genome shotgun (WGS) entry which is preliminary data.</text>
</comment>
<sequence length="349" mass="39778">MSNNSLDEILNSFEDKLNLVNDDFNVLKTTARSLVEKVKTEKTSNQNMISTYKKFETIESDIIRLNVGGQLFSTLKSTLTKKIKNESGQYYSPNLFEALVNGFVQPKYDENNSIFVDRNPKYFCFILDYLRTANSDIEFELPDNIDKKELRKEAKYYNVEGLMELTESKLIKSSVLAGEQAKELMKLCTFPEDQKWFLIYRGSKDGFGARDFHSKCDGVAKTLTVIKTANGNIFGGYTETSWSQSGSYKSDPNSFLFSLVNKRTSPVKFRISHGYDSYSIYCSTHCGPTFGGGHDLYISDYCNKNTSNYSNLGHSYKHSQIVYGTSESNTFLADSYNFQVQEIEVFARK</sequence>
<dbReference type="Pfam" id="PF07534">
    <property type="entry name" value="TLD"/>
    <property type="match status" value="1"/>
</dbReference>
<dbReference type="SMART" id="SM00584">
    <property type="entry name" value="TLDc"/>
    <property type="match status" value="1"/>
</dbReference>
<dbReference type="Proteomes" id="UP000276133">
    <property type="component" value="Unassembled WGS sequence"/>
</dbReference>
<dbReference type="PANTHER" id="PTHR11145">
    <property type="entry name" value="BTB/POZ DOMAIN-CONTAINING ADAPTER FOR CUL3-MEDIATED RHOA DEGRADATION PROTEIN FAMILY MEMBER"/>
    <property type="match status" value="1"/>
</dbReference>
<dbReference type="AlphaFoldDB" id="A0A3M7T981"/>
<dbReference type="Pfam" id="PF02214">
    <property type="entry name" value="BTB_2"/>
    <property type="match status" value="1"/>
</dbReference>
<dbReference type="SUPFAM" id="SSF54695">
    <property type="entry name" value="POZ domain"/>
    <property type="match status" value="1"/>
</dbReference>
<accession>A0A3M7T981</accession>
<dbReference type="SMART" id="SM00225">
    <property type="entry name" value="BTB"/>
    <property type="match status" value="1"/>
</dbReference>
<dbReference type="OrthoDB" id="25620at2759"/>
<dbReference type="InterPro" id="IPR000210">
    <property type="entry name" value="BTB/POZ_dom"/>
</dbReference>
<dbReference type="InterPro" id="IPR011333">
    <property type="entry name" value="SKP1/BTB/POZ_sf"/>
</dbReference>
<dbReference type="Gene3D" id="3.30.710.10">
    <property type="entry name" value="Potassium Channel Kv1.1, Chain A"/>
    <property type="match status" value="1"/>
</dbReference>
<dbReference type="PANTHER" id="PTHR11145:SF8">
    <property type="entry name" value="RE57120P"/>
    <property type="match status" value="1"/>
</dbReference>
<dbReference type="STRING" id="10195.A0A3M7T981"/>
<dbReference type="InterPro" id="IPR045068">
    <property type="entry name" value="BACURD1-3"/>
</dbReference>
<dbReference type="InterPro" id="IPR003131">
    <property type="entry name" value="T1-type_BTB"/>
</dbReference>
<reference evidence="2 3" key="1">
    <citation type="journal article" date="2018" name="Sci. Rep.">
        <title>Genomic signatures of local adaptation to the degree of environmental predictability in rotifers.</title>
        <authorList>
            <person name="Franch-Gras L."/>
            <person name="Hahn C."/>
            <person name="Garcia-Roger E.M."/>
            <person name="Carmona M.J."/>
            <person name="Serra M."/>
            <person name="Gomez A."/>
        </authorList>
    </citation>
    <scope>NUCLEOTIDE SEQUENCE [LARGE SCALE GENOMIC DNA]</scope>
    <source>
        <strain evidence="2">HYR1</strain>
    </source>
</reference>
<keyword evidence="3" id="KW-1185">Reference proteome</keyword>
<feature type="domain" description="TLDc" evidence="1">
    <location>
        <begin position="169"/>
        <end position="349"/>
    </location>
</feature>
<dbReference type="CDD" id="cd18316">
    <property type="entry name" value="BTB_POZ_KCTD-like"/>
    <property type="match status" value="1"/>
</dbReference>
<dbReference type="PROSITE" id="PS51886">
    <property type="entry name" value="TLDC"/>
    <property type="match status" value="1"/>
</dbReference>
<evidence type="ECO:0000259" key="1">
    <source>
        <dbReference type="PROSITE" id="PS51886"/>
    </source>
</evidence>
<dbReference type="EMBL" id="REGN01000111">
    <property type="protein sequence ID" value="RNA44400.1"/>
    <property type="molecule type" value="Genomic_DNA"/>
</dbReference>
<name>A0A3M7T981_BRAPC</name>